<feature type="coiled-coil region" evidence="2">
    <location>
        <begin position="510"/>
        <end position="542"/>
    </location>
</feature>
<comment type="caution">
    <text evidence="5">The sequence shown here is derived from an EMBL/GenBank/DDBJ whole genome shotgun (WGS) entry which is preliminary data.</text>
</comment>
<dbReference type="InterPro" id="IPR050698">
    <property type="entry name" value="MBL"/>
</dbReference>
<dbReference type="OrthoDB" id="9803916at2"/>
<dbReference type="CDD" id="cd16295">
    <property type="entry name" value="TTHA0252-CPSF-like_MBL-fold"/>
    <property type="match status" value="1"/>
</dbReference>
<protein>
    <submittedName>
        <fullName evidence="5">MBL fold hydrolase</fullName>
    </submittedName>
</protein>
<dbReference type="GO" id="GO:0004521">
    <property type="term" value="F:RNA endonuclease activity"/>
    <property type="evidence" value="ECO:0007669"/>
    <property type="project" value="TreeGrafter"/>
</dbReference>
<reference evidence="5 6" key="1">
    <citation type="submission" date="2017-06" db="EMBL/GenBank/DDBJ databases">
        <title>Investigating the central metabolism of Clostridium thermosuccinogenes.</title>
        <authorList>
            <person name="Koendjbiharie J.G."/>
            <person name="van Kranenburg R."/>
        </authorList>
    </citation>
    <scope>NUCLEOTIDE SEQUENCE [LARGE SCALE GENOMIC DNA]</scope>
    <source>
        <strain evidence="5 6">DSM 5806</strain>
    </source>
</reference>
<dbReference type="AlphaFoldDB" id="A0A2K2F8H7"/>
<gene>
    <name evidence="5" type="ORF">CDQ84_16270</name>
</gene>
<dbReference type="InterPro" id="IPR022712">
    <property type="entry name" value="Beta_Casp"/>
</dbReference>
<dbReference type="SMART" id="SM01027">
    <property type="entry name" value="Beta-Casp"/>
    <property type="match status" value="1"/>
</dbReference>
<accession>A0A2K2F8H7</accession>
<keyword evidence="6" id="KW-1185">Reference proteome</keyword>
<keyword evidence="1 5" id="KW-0378">Hydrolase</keyword>
<evidence type="ECO:0000313" key="6">
    <source>
        <dbReference type="Proteomes" id="UP000236151"/>
    </source>
</evidence>
<evidence type="ECO:0000259" key="3">
    <source>
        <dbReference type="SMART" id="SM00849"/>
    </source>
</evidence>
<dbReference type="SUPFAM" id="SSF56281">
    <property type="entry name" value="Metallo-hydrolase/oxidoreductase"/>
    <property type="match status" value="1"/>
</dbReference>
<evidence type="ECO:0000256" key="2">
    <source>
        <dbReference type="SAM" id="Coils"/>
    </source>
</evidence>
<dbReference type="PANTHER" id="PTHR11203:SF37">
    <property type="entry name" value="INTEGRATOR COMPLEX SUBUNIT 11"/>
    <property type="match status" value="1"/>
</dbReference>
<dbReference type="Pfam" id="PF00753">
    <property type="entry name" value="Lactamase_B"/>
    <property type="match status" value="1"/>
</dbReference>
<dbReference type="Gene3D" id="3.40.50.10890">
    <property type="match status" value="1"/>
</dbReference>
<dbReference type="SMART" id="SM00849">
    <property type="entry name" value="Lactamase_B"/>
    <property type="match status" value="1"/>
</dbReference>
<evidence type="ECO:0000256" key="1">
    <source>
        <dbReference type="ARBA" id="ARBA00022801"/>
    </source>
</evidence>
<dbReference type="InterPro" id="IPR036866">
    <property type="entry name" value="RibonucZ/Hydroxyglut_hydro"/>
</dbReference>
<organism evidence="5 6">
    <name type="scientific">Clostridium thermosuccinogenes</name>
    <dbReference type="NCBI Taxonomy" id="84032"/>
    <lineage>
        <taxon>Bacteria</taxon>
        <taxon>Bacillati</taxon>
        <taxon>Bacillota</taxon>
        <taxon>Clostridia</taxon>
        <taxon>Eubacteriales</taxon>
        <taxon>Clostridiaceae</taxon>
        <taxon>Clostridium</taxon>
    </lineage>
</organism>
<dbReference type="Pfam" id="PF10996">
    <property type="entry name" value="Beta-Casp"/>
    <property type="match status" value="1"/>
</dbReference>
<feature type="domain" description="Beta-Casp" evidence="4">
    <location>
        <begin position="253"/>
        <end position="383"/>
    </location>
</feature>
<dbReference type="Gene3D" id="3.60.15.10">
    <property type="entry name" value="Ribonuclease Z/Hydroxyacylglutathione hydrolase-like"/>
    <property type="match status" value="1"/>
</dbReference>
<evidence type="ECO:0000313" key="5">
    <source>
        <dbReference type="EMBL" id="PNT95833.1"/>
    </source>
</evidence>
<dbReference type="RefSeq" id="WP_103082797.1">
    <property type="nucleotide sequence ID" value="NZ_CP021850.1"/>
</dbReference>
<dbReference type="Proteomes" id="UP000236151">
    <property type="component" value="Unassembled WGS sequence"/>
</dbReference>
<feature type="domain" description="Metallo-beta-lactamase" evidence="3">
    <location>
        <begin position="13"/>
        <end position="233"/>
    </location>
</feature>
<dbReference type="InterPro" id="IPR001279">
    <property type="entry name" value="Metallo-B-lactamas"/>
</dbReference>
<name>A0A2K2F8H7_9CLOT</name>
<dbReference type="GO" id="GO:0016787">
    <property type="term" value="F:hydrolase activity"/>
    <property type="evidence" value="ECO:0007669"/>
    <property type="project" value="UniProtKB-KW"/>
</dbReference>
<dbReference type="Pfam" id="PF07521">
    <property type="entry name" value="RMMBL"/>
    <property type="match status" value="1"/>
</dbReference>
<keyword evidence="2" id="KW-0175">Coiled coil</keyword>
<dbReference type="KEGG" id="cthd:CDO33_07355"/>
<dbReference type="EMBL" id="NIOJ01000058">
    <property type="protein sequence ID" value="PNT95833.1"/>
    <property type="molecule type" value="Genomic_DNA"/>
</dbReference>
<dbReference type="InterPro" id="IPR011108">
    <property type="entry name" value="RMMBL"/>
</dbReference>
<evidence type="ECO:0000259" key="4">
    <source>
        <dbReference type="SMART" id="SM01027"/>
    </source>
</evidence>
<dbReference type="PANTHER" id="PTHR11203">
    <property type="entry name" value="CLEAVAGE AND POLYADENYLATION SPECIFICITY FACTOR FAMILY MEMBER"/>
    <property type="match status" value="1"/>
</dbReference>
<proteinExistence type="predicted"/>
<sequence length="544" mass="61731">MKITFLGAAKTVTGSCYFIETSSCKMLVDCGMFQGSSKEETLNEEDFPFNPSELNYVLLTHAHIDHSGRIPKLYVDGFKGEIIATKATKELCEIMLPDSGYIQESEAEWKNRKRQRAGKPPVKPLYTYKDAVDCLKLFRSVKYDEMRNLTEDIRVRFRDAGHILGSSIIELWIREKGSEIKVVFSGDLGNKNIPILRDPTIIEDADYLVIESTYGNKVHGKSKDRVEDFVNIINETIDRGGNVVIPSFAVGRTQEVIYDLNKKREKYDARYDKFFNAPVYVDSPLATSATEVFRRNLDCYDEEAREYIENGDNPLDFPGLRFTKTPEESKALNEKKESMVIISASGMCDAGRIKHHLKHNLWRSESTILFVGYQAEGTLGRRLLDGAKTVKIFGEEISVNARIEMLEGLSGHADKEGLMSWLQGFKKKPEKVFIVHGEENVMADFSEAVKENLGVETVIPERGQSFVIGARGAMDEAEKLIPDVSFKRLAVIDILETLKEEFDFLSDEIINDLKQDKEDEEVDKLRARLKKLESEILDVLKQMG</sequence>